<reference evidence="3" key="1">
    <citation type="submission" date="2024-06" db="EMBL/GenBank/DDBJ databases">
        <title>Multi-omics analyses provide insights into the biosynthesis of the anticancer antibiotic pleurotin in Hohenbuehelia grisea.</title>
        <authorList>
            <person name="Weaver J.A."/>
            <person name="Alberti F."/>
        </authorList>
    </citation>
    <scope>NUCLEOTIDE SEQUENCE [LARGE SCALE GENOMIC DNA]</scope>
    <source>
        <strain evidence="3">T-177</strain>
    </source>
</reference>
<organism evidence="2 3">
    <name type="scientific">Hohenbuehelia grisea</name>
    <dbReference type="NCBI Taxonomy" id="104357"/>
    <lineage>
        <taxon>Eukaryota</taxon>
        <taxon>Fungi</taxon>
        <taxon>Dikarya</taxon>
        <taxon>Basidiomycota</taxon>
        <taxon>Agaricomycotina</taxon>
        <taxon>Agaricomycetes</taxon>
        <taxon>Agaricomycetidae</taxon>
        <taxon>Agaricales</taxon>
        <taxon>Pleurotineae</taxon>
        <taxon>Pleurotaceae</taxon>
        <taxon>Hohenbuehelia</taxon>
    </lineage>
</organism>
<evidence type="ECO:0000256" key="1">
    <source>
        <dbReference type="SAM" id="Coils"/>
    </source>
</evidence>
<feature type="coiled-coil region" evidence="1">
    <location>
        <begin position="22"/>
        <end position="49"/>
    </location>
</feature>
<name>A0ABR3IR04_9AGAR</name>
<protein>
    <submittedName>
        <fullName evidence="2">Uncharacterized protein</fullName>
    </submittedName>
</protein>
<proteinExistence type="predicted"/>
<dbReference type="EMBL" id="JASNQZ010000017">
    <property type="protein sequence ID" value="KAL0945713.1"/>
    <property type="molecule type" value="Genomic_DNA"/>
</dbReference>
<evidence type="ECO:0000313" key="3">
    <source>
        <dbReference type="Proteomes" id="UP001556367"/>
    </source>
</evidence>
<comment type="caution">
    <text evidence="2">The sequence shown here is derived from an EMBL/GenBank/DDBJ whole genome shotgun (WGS) entry which is preliminary data.</text>
</comment>
<keyword evidence="3" id="KW-1185">Reference proteome</keyword>
<gene>
    <name evidence="2" type="ORF">HGRIS_014860</name>
</gene>
<sequence length="324" mass="36656">MSQQTHKRKRSLQDSPVDVSKFQQALNRLQSLKEELDGITETEAEIEEVMNHVYALETILKTAKLRKVTFSTISGIELERLGIESGVLEFHQSVRERLLNGEPSMFKDEMNDLTRSLKVIGDCVSMNYEVGARVYLDAILITLRKIALESSKDIAILPEFSLTPADGVRLVNKENGYEVTITGSVDYAVIKYERNEDSADRLLTPEGFRPVELVYEYAAGRLFLVEAKRQNGRTLLSFLPEAVSQAYVMAKTANLEEVHFCLSDGIKWIFVILKVDKDKPIYYVSVAQTLAKDSPGPILILLSEWLKPSPTQGLYTLRRLTKSY</sequence>
<accession>A0ABR3IR04</accession>
<keyword evidence="1" id="KW-0175">Coiled coil</keyword>
<evidence type="ECO:0000313" key="2">
    <source>
        <dbReference type="EMBL" id="KAL0945713.1"/>
    </source>
</evidence>
<dbReference type="Proteomes" id="UP001556367">
    <property type="component" value="Unassembled WGS sequence"/>
</dbReference>